<dbReference type="EMBL" id="FN649735">
    <property type="protein sequence ID" value="CBN75246.1"/>
    <property type="molecule type" value="Genomic_DNA"/>
</dbReference>
<evidence type="ECO:0000256" key="1">
    <source>
        <dbReference type="ARBA" id="ARBA00022737"/>
    </source>
</evidence>
<dbReference type="OrthoDB" id="419317at2759"/>
<evidence type="ECO:0000313" key="10">
    <source>
        <dbReference type="Proteomes" id="UP000002630"/>
    </source>
</evidence>
<dbReference type="InterPro" id="IPR029071">
    <property type="entry name" value="Ubiquitin-like_domsf"/>
</dbReference>
<dbReference type="Pfam" id="PF00240">
    <property type="entry name" value="ubiquitin"/>
    <property type="match status" value="1"/>
</dbReference>
<feature type="compositionally biased region" description="Acidic residues" evidence="6">
    <location>
        <begin position="252"/>
        <end position="263"/>
    </location>
</feature>
<dbReference type="PROSITE" id="PS50030">
    <property type="entry name" value="UBA"/>
    <property type="match status" value="2"/>
</dbReference>
<dbReference type="AlphaFoldDB" id="D8LSP6"/>
<dbReference type="EMBL" id="FN648992">
    <property type="protein sequence ID" value="CBN75246.1"/>
    <property type="molecule type" value="Genomic_DNA"/>
</dbReference>
<dbReference type="InterPro" id="IPR009060">
    <property type="entry name" value="UBA-like_sf"/>
</dbReference>
<evidence type="ECO:0000313" key="9">
    <source>
        <dbReference type="EMBL" id="CBN75246.1"/>
    </source>
</evidence>
<keyword evidence="5" id="KW-0963">Cytoplasm</keyword>
<keyword evidence="4 5" id="KW-0539">Nucleus</keyword>
<dbReference type="PANTHER" id="PTHR10621:SF0">
    <property type="entry name" value="UV EXCISION REPAIR PROTEIN RAD23"/>
    <property type="match status" value="1"/>
</dbReference>
<dbReference type="Gene3D" id="3.10.20.90">
    <property type="entry name" value="Phosphatidylinositol 3-kinase Catalytic Subunit, Chain A, domain 1"/>
    <property type="match status" value="1"/>
</dbReference>
<dbReference type="InterPro" id="IPR000626">
    <property type="entry name" value="Ubiquitin-like_dom"/>
</dbReference>
<dbReference type="Pfam" id="PF09280">
    <property type="entry name" value="XPC-binding"/>
    <property type="match status" value="1"/>
</dbReference>
<dbReference type="SMART" id="SM00213">
    <property type="entry name" value="UBQ"/>
    <property type="match status" value="1"/>
</dbReference>
<dbReference type="eggNOG" id="KOG0011">
    <property type="taxonomic scope" value="Eukaryota"/>
</dbReference>
<feature type="domain" description="UBA" evidence="7">
    <location>
        <begin position="76"/>
        <end position="116"/>
    </location>
</feature>
<dbReference type="InterPro" id="IPR015360">
    <property type="entry name" value="XPC-bd"/>
</dbReference>
<dbReference type="STRING" id="2880.D8LSP6"/>
<comment type="function">
    <text evidence="5">Multiubiquitin chain receptor involved in modulation of proteasomal degradation. Involved in nucleotide excision repair.</text>
</comment>
<dbReference type="InterPro" id="IPR036353">
    <property type="entry name" value="XPC-bd_sf"/>
</dbReference>
<dbReference type="Gene3D" id="1.10.8.10">
    <property type="entry name" value="DNA helicase RuvA subunit, C-terminal domain"/>
    <property type="match status" value="2"/>
</dbReference>
<dbReference type="InterPro" id="IPR015940">
    <property type="entry name" value="UBA"/>
</dbReference>
<proteinExistence type="inferred from homology"/>
<dbReference type="FunCoup" id="D8LSP6">
    <property type="interactions" value="395"/>
</dbReference>
<evidence type="ECO:0000259" key="7">
    <source>
        <dbReference type="PROSITE" id="PS50030"/>
    </source>
</evidence>
<dbReference type="InParanoid" id="D8LSP6"/>
<dbReference type="PROSITE" id="PS50053">
    <property type="entry name" value="UBIQUITIN_2"/>
    <property type="match status" value="1"/>
</dbReference>
<dbReference type="FunFam" id="1.10.8.10:FF:000003">
    <property type="entry name" value="UV excision repair protein RAD23 homolog"/>
    <property type="match status" value="1"/>
</dbReference>
<comment type="subcellular location">
    <subcellularLocation>
        <location evidence="5">Nucleus</location>
    </subcellularLocation>
    <subcellularLocation>
        <location evidence="5">Cytoplasm</location>
    </subcellularLocation>
</comment>
<feature type="region of interest" description="Disordered" evidence="6">
    <location>
        <begin position="252"/>
        <end position="285"/>
    </location>
</feature>
<evidence type="ECO:0000256" key="3">
    <source>
        <dbReference type="ARBA" id="ARBA00023204"/>
    </source>
</evidence>
<dbReference type="GO" id="GO:0006289">
    <property type="term" value="P:nucleotide-excision repair"/>
    <property type="evidence" value="ECO:0007669"/>
    <property type="project" value="UniProtKB-UniRule"/>
</dbReference>
<dbReference type="InterPro" id="IPR004806">
    <property type="entry name" value="Rad23"/>
</dbReference>
<feature type="domain" description="UBA" evidence="7">
    <location>
        <begin position="296"/>
        <end position="339"/>
    </location>
</feature>
<keyword evidence="10" id="KW-1185">Reference proteome</keyword>
<evidence type="ECO:0000256" key="5">
    <source>
        <dbReference type="RuleBase" id="RU367049"/>
    </source>
</evidence>
<keyword evidence="1" id="KW-0677">Repeat</keyword>
<dbReference type="SUPFAM" id="SSF101238">
    <property type="entry name" value="XPC-binding domain"/>
    <property type="match status" value="1"/>
</dbReference>
<evidence type="ECO:0000256" key="6">
    <source>
        <dbReference type="SAM" id="MobiDB-lite"/>
    </source>
</evidence>
<reference evidence="9 10" key="1">
    <citation type="journal article" date="2010" name="Nature">
        <title>The Ectocarpus genome and the independent evolution of multicellularity in brown algae.</title>
        <authorList>
            <person name="Cock J.M."/>
            <person name="Sterck L."/>
            <person name="Rouze P."/>
            <person name="Scornet D."/>
            <person name="Allen A.E."/>
            <person name="Amoutzias G."/>
            <person name="Anthouard V."/>
            <person name="Artiguenave F."/>
            <person name="Aury J.M."/>
            <person name="Badger J.H."/>
            <person name="Beszteri B."/>
            <person name="Billiau K."/>
            <person name="Bonnet E."/>
            <person name="Bothwell J.H."/>
            <person name="Bowler C."/>
            <person name="Boyen C."/>
            <person name="Brownlee C."/>
            <person name="Carrano C.J."/>
            <person name="Charrier B."/>
            <person name="Cho G.Y."/>
            <person name="Coelho S.M."/>
            <person name="Collen J."/>
            <person name="Corre E."/>
            <person name="Da Silva C."/>
            <person name="Delage L."/>
            <person name="Delaroque N."/>
            <person name="Dittami S.M."/>
            <person name="Doulbeau S."/>
            <person name="Elias M."/>
            <person name="Farnham G."/>
            <person name="Gachon C.M."/>
            <person name="Gschloessl B."/>
            <person name="Heesch S."/>
            <person name="Jabbari K."/>
            <person name="Jubin C."/>
            <person name="Kawai H."/>
            <person name="Kimura K."/>
            <person name="Kloareg B."/>
            <person name="Kupper F.C."/>
            <person name="Lang D."/>
            <person name="Le Bail A."/>
            <person name="Leblanc C."/>
            <person name="Lerouge P."/>
            <person name="Lohr M."/>
            <person name="Lopez P.J."/>
            <person name="Martens C."/>
            <person name="Maumus F."/>
            <person name="Michel G."/>
            <person name="Miranda-Saavedra D."/>
            <person name="Morales J."/>
            <person name="Moreau H."/>
            <person name="Motomura T."/>
            <person name="Nagasato C."/>
            <person name="Napoli C.A."/>
            <person name="Nelson D.R."/>
            <person name="Nyvall-Collen P."/>
            <person name="Peters A.F."/>
            <person name="Pommier C."/>
            <person name="Potin P."/>
            <person name="Poulain J."/>
            <person name="Quesneville H."/>
            <person name="Read B."/>
            <person name="Rensing S.A."/>
            <person name="Ritter A."/>
            <person name="Rousvoal S."/>
            <person name="Samanta M."/>
            <person name="Samson G."/>
            <person name="Schroeder D.C."/>
            <person name="Segurens B."/>
            <person name="Strittmatter M."/>
            <person name="Tonon T."/>
            <person name="Tregear J.W."/>
            <person name="Valentin K."/>
            <person name="von Dassow P."/>
            <person name="Yamagishi T."/>
            <person name="Van de Peer Y."/>
            <person name="Wincker P."/>
        </authorList>
    </citation>
    <scope>NUCLEOTIDE SEQUENCE [LARGE SCALE GENOMIC DNA]</scope>
    <source>
        <strain evidence="10">Ec32 / CCAP1310/4</strain>
    </source>
</reference>
<dbReference type="Proteomes" id="UP000002630">
    <property type="component" value="Linkage Group LG10"/>
</dbReference>
<evidence type="ECO:0000256" key="2">
    <source>
        <dbReference type="ARBA" id="ARBA00022763"/>
    </source>
</evidence>
<protein>
    <recommendedName>
        <fullName evidence="5">UV excision repair protein RAD23</fullName>
    </recommendedName>
</protein>
<keyword evidence="3 5" id="KW-0234">DNA repair</keyword>
<dbReference type="CDD" id="cd14281">
    <property type="entry name" value="UBA2_Rad23_like"/>
    <property type="match status" value="1"/>
</dbReference>
<feature type="compositionally biased region" description="Gly residues" evidence="6">
    <location>
        <begin position="269"/>
        <end position="285"/>
    </location>
</feature>
<feature type="domain" description="Ubiquitin-like" evidence="8">
    <location>
        <begin position="3"/>
        <end position="59"/>
    </location>
</feature>
<dbReference type="SUPFAM" id="SSF46934">
    <property type="entry name" value="UBA-like"/>
    <property type="match status" value="2"/>
</dbReference>
<name>D8LSP6_ECTSI</name>
<dbReference type="SMART" id="SM00165">
    <property type="entry name" value="UBA"/>
    <property type="match status" value="2"/>
</dbReference>
<dbReference type="PRINTS" id="PR01839">
    <property type="entry name" value="RAD23PROTEIN"/>
</dbReference>
<evidence type="ECO:0000259" key="8">
    <source>
        <dbReference type="PROSITE" id="PS50053"/>
    </source>
</evidence>
<dbReference type="SUPFAM" id="SSF54236">
    <property type="entry name" value="Ubiquitin-like"/>
    <property type="match status" value="1"/>
</dbReference>
<dbReference type="GO" id="GO:0043130">
    <property type="term" value="F:ubiquitin binding"/>
    <property type="evidence" value="ECO:0007669"/>
    <property type="project" value="UniProtKB-UniRule"/>
</dbReference>
<dbReference type="GO" id="GO:0003684">
    <property type="term" value="F:damaged DNA binding"/>
    <property type="evidence" value="ECO:0007669"/>
    <property type="project" value="UniProtKB-UniRule"/>
</dbReference>
<dbReference type="GO" id="GO:0005654">
    <property type="term" value="C:nucleoplasm"/>
    <property type="evidence" value="ECO:0007669"/>
    <property type="project" value="TreeGrafter"/>
</dbReference>
<organism evidence="9 10">
    <name type="scientific">Ectocarpus siliculosus</name>
    <name type="common">Brown alga</name>
    <name type="synonym">Conferva siliculosa</name>
    <dbReference type="NCBI Taxonomy" id="2880"/>
    <lineage>
        <taxon>Eukaryota</taxon>
        <taxon>Sar</taxon>
        <taxon>Stramenopiles</taxon>
        <taxon>Ochrophyta</taxon>
        <taxon>PX clade</taxon>
        <taxon>Phaeophyceae</taxon>
        <taxon>Ectocarpales</taxon>
        <taxon>Ectocarpaceae</taxon>
        <taxon>Ectocarpus</taxon>
    </lineage>
</organism>
<gene>
    <name evidence="9" type="ORF">Esi_0076_0031</name>
</gene>
<dbReference type="GO" id="GO:0031593">
    <property type="term" value="F:polyubiquitin modification-dependent protein binding"/>
    <property type="evidence" value="ECO:0007669"/>
    <property type="project" value="UniProtKB-UniRule"/>
</dbReference>
<dbReference type="Pfam" id="PF00627">
    <property type="entry name" value="UBA"/>
    <property type="match status" value="2"/>
</dbReference>
<comment type="similarity">
    <text evidence="5">Belongs to the RAD23 family.</text>
</comment>
<dbReference type="GO" id="GO:0070628">
    <property type="term" value="F:proteasome binding"/>
    <property type="evidence" value="ECO:0007669"/>
    <property type="project" value="TreeGrafter"/>
</dbReference>
<sequence length="341" mass="35036">MTRSLTVKTLKGEVFRIDVAEESVMSDVKTKISEVRGHDPGTQVLICGGKTLKDGDSLAGSVAAGGFLVLMVKALAIDPANVEMLTAMGFPEDQATAALRAAFNDVSRAASYLMEGIPDNVGAGSGGSDARGGGDAALAAAMMAGAEDEDGDEGGGGAAGLAQALMGMEAGEGNPLNFMRFHPQFDELRGLVRENPAMLPQVLQGLATQSPELIERINQHPDDFLRLMNEPPDAEGQAIMEMGVEGLLEGMDQEDDEEEEGGDAEAVAAGGGGGSPGVGVAGGDGGQGQIVTVELTEEEDAVVQNLMAMVPGAGRDQVIEAFIACDKNAEMAANLLFENAL</sequence>
<dbReference type="FunFam" id="1.10.8.10:FF:000002">
    <property type="entry name" value="UV excision repair protein RAD23 homolog"/>
    <property type="match status" value="1"/>
</dbReference>
<evidence type="ECO:0000256" key="4">
    <source>
        <dbReference type="ARBA" id="ARBA00023242"/>
    </source>
</evidence>
<keyword evidence="2 5" id="KW-0227">DNA damage</keyword>
<accession>D8LSP6</accession>
<dbReference type="GO" id="GO:0005829">
    <property type="term" value="C:cytosol"/>
    <property type="evidence" value="ECO:0007669"/>
    <property type="project" value="TreeGrafter"/>
</dbReference>
<dbReference type="GO" id="GO:0043161">
    <property type="term" value="P:proteasome-mediated ubiquitin-dependent protein catabolic process"/>
    <property type="evidence" value="ECO:0007669"/>
    <property type="project" value="UniProtKB-UniRule"/>
</dbReference>
<dbReference type="Gene3D" id="1.10.10.540">
    <property type="entry name" value="XPC-binding domain"/>
    <property type="match status" value="1"/>
</dbReference>
<dbReference type="PANTHER" id="PTHR10621">
    <property type="entry name" value="UV EXCISION REPAIR PROTEIN RAD23"/>
    <property type="match status" value="1"/>
</dbReference>